<dbReference type="RefSeq" id="WP_138214237.1">
    <property type="nucleotide sequence ID" value="NZ_VASG01000003.1"/>
</dbReference>
<reference evidence="2 3" key="1">
    <citation type="submission" date="2019-05" db="EMBL/GenBank/DDBJ databases">
        <authorList>
            <person name="Moore K."/>
            <person name="O'Neill P."/>
            <person name="Farbos A."/>
            <person name="Studholme D.J."/>
        </authorList>
    </citation>
    <scope>NUCLEOTIDE SEQUENCE [LARGE SCALE GENOMIC DNA]</scope>
    <source>
        <strain evidence="2 3">DSM 9128</strain>
    </source>
</reference>
<reference evidence="3" key="2">
    <citation type="submission" date="2019-06" db="EMBL/GenBank/DDBJ databases">
        <title>AzeR, a transcriptional regulator that responds to azelaic acid in Pseudomonas nitroreducens.</title>
        <authorList>
            <person name="Bez C."/>
            <person name="Javvadi S.G."/>
            <person name="Bertani I."/>
            <person name="Devescovi G."/>
            <person name="Studholme D.J."/>
            <person name="Geller A."/>
            <person name="Levy A."/>
            <person name="Venturi V."/>
        </authorList>
    </citation>
    <scope>NUCLEOTIDE SEQUENCE [LARGE SCALE GENOMIC DNA]</scope>
    <source>
        <strain evidence="3">DSM 9128</strain>
    </source>
</reference>
<gene>
    <name evidence="2" type="ORF">FEA48_13560</name>
</gene>
<evidence type="ECO:0000256" key="1">
    <source>
        <dbReference type="SAM" id="SignalP"/>
    </source>
</evidence>
<sequence>MKTPLVLRLATLLLPLTFTALEAQAASLRCSSKLISTGDVTSDVLSRCGEPVSRSFLGYKQVPGPRYGESMEVAVEEWIYGPWSGMLYFVRFEGNRLSDIQSKRSGN</sequence>
<dbReference type="EMBL" id="VASG01000003">
    <property type="protein sequence ID" value="TLP75217.1"/>
    <property type="molecule type" value="Genomic_DNA"/>
</dbReference>
<feature type="chain" id="PRO_5024278552" evidence="1">
    <location>
        <begin position="26"/>
        <end position="107"/>
    </location>
</feature>
<name>A0A5R9ABJ1_PSENT</name>
<protein>
    <submittedName>
        <fullName evidence="2">DUF2845 domain-containing protein</fullName>
    </submittedName>
</protein>
<organism evidence="2 3">
    <name type="scientific">Pseudomonas nitroreducens</name>
    <dbReference type="NCBI Taxonomy" id="46680"/>
    <lineage>
        <taxon>Bacteria</taxon>
        <taxon>Pseudomonadati</taxon>
        <taxon>Pseudomonadota</taxon>
        <taxon>Gammaproteobacteria</taxon>
        <taxon>Pseudomonadales</taxon>
        <taxon>Pseudomonadaceae</taxon>
        <taxon>Pseudomonas</taxon>
    </lineage>
</organism>
<feature type="signal peptide" evidence="1">
    <location>
        <begin position="1"/>
        <end position="25"/>
    </location>
</feature>
<comment type="caution">
    <text evidence="2">The sequence shown here is derived from an EMBL/GenBank/DDBJ whole genome shotgun (WGS) entry which is preliminary data.</text>
</comment>
<accession>A0A5R9ABJ1</accession>
<keyword evidence="1" id="KW-0732">Signal</keyword>
<dbReference type="InterPro" id="IPR021268">
    <property type="entry name" value="DUF2845"/>
</dbReference>
<dbReference type="Proteomes" id="UP000307510">
    <property type="component" value="Unassembled WGS sequence"/>
</dbReference>
<dbReference type="Pfam" id="PF11006">
    <property type="entry name" value="DUF2845"/>
    <property type="match status" value="1"/>
</dbReference>
<proteinExistence type="predicted"/>
<dbReference type="AlphaFoldDB" id="A0A5R9ABJ1"/>
<evidence type="ECO:0000313" key="3">
    <source>
        <dbReference type="Proteomes" id="UP000307510"/>
    </source>
</evidence>
<evidence type="ECO:0000313" key="2">
    <source>
        <dbReference type="EMBL" id="TLP75217.1"/>
    </source>
</evidence>